<feature type="domain" description="HAMP" evidence="17">
    <location>
        <begin position="183"/>
        <end position="236"/>
    </location>
</feature>
<dbReference type="EMBL" id="CAADFC020000027">
    <property type="protein sequence ID" value="VIO76024.1"/>
    <property type="molecule type" value="Genomic_DNA"/>
</dbReference>
<evidence type="ECO:0000256" key="4">
    <source>
        <dbReference type="ARBA" id="ARBA00022475"/>
    </source>
</evidence>
<comment type="subcellular location">
    <subcellularLocation>
        <location evidence="2">Cell inner membrane</location>
        <topology evidence="2">Multi-pass membrane protein</topology>
    </subcellularLocation>
</comment>
<evidence type="ECO:0000256" key="13">
    <source>
        <dbReference type="ARBA" id="ARBA00023012"/>
    </source>
</evidence>
<dbReference type="InterPro" id="IPR003661">
    <property type="entry name" value="HisK_dim/P_dom"/>
</dbReference>
<dbReference type="PANTHER" id="PTHR44936:SF5">
    <property type="entry name" value="SENSOR HISTIDINE KINASE ENVZ"/>
    <property type="match status" value="1"/>
</dbReference>
<keyword evidence="6" id="KW-0597">Phosphoprotein</keyword>
<evidence type="ECO:0000256" key="6">
    <source>
        <dbReference type="ARBA" id="ARBA00022553"/>
    </source>
</evidence>
<dbReference type="InterPro" id="IPR005467">
    <property type="entry name" value="His_kinase_dom"/>
</dbReference>
<dbReference type="SMART" id="SM00388">
    <property type="entry name" value="HisKA"/>
    <property type="match status" value="1"/>
</dbReference>
<dbReference type="PRINTS" id="PR00344">
    <property type="entry name" value="BCTRLSENSOR"/>
</dbReference>
<name>A0A508TNW8_9BRAD</name>
<dbReference type="Gene3D" id="3.30.565.10">
    <property type="entry name" value="Histidine kinase-like ATPase, C-terminal domain"/>
    <property type="match status" value="1"/>
</dbReference>
<gene>
    <name evidence="18" type="primary">envZ_2</name>
    <name evidence="18" type="ORF">CI1B_61680</name>
</gene>
<dbReference type="InterPro" id="IPR003594">
    <property type="entry name" value="HATPase_dom"/>
</dbReference>
<dbReference type="SUPFAM" id="SSF47384">
    <property type="entry name" value="Homodimeric domain of signal transducing histidine kinase"/>
    <property type="match status" value="1"/>
</dbReference>
<evidence type="ECO:0000256" key="2">
    <source>
        <dbReference type="ARBA" id="ARBA00004429"/>
    </source>
</evidence>
<organism evidence="18 19">
    <name type="scientific">Bradyrhizobium ivorense</name>
    <dbReference type="NCBI Taxonomy" id="2511166"/>
    <lineage>
        <taxon>Bacteria</taxon>
        <taxon>Pseudomonadati</taxon>
        <taxon>Pseudomonadota</taxon>
        <taxon>Alphaproteobacteria</taxon>
        <taxon>Hyphomicrobiales</taxon>
        <taxon>Nitrobacteraceae</taxon>
        <taxon>Bradyrhizobium</taxon>
    </lineage>
</organism>
<dbReference type="CDD" id="cd00075">
    <property type="entry name" value="HATPase"/>
    <property type="match status" value="1"/>
</dbReference>
<dbReference type="CDD" id="cd00082">
    <property type="entry name" value="HisKA"/>
    <property type="match status" value="1"/>
</dbReference>
<keyword evidence="4" id="KW-1003">Cell membrane</keyword>
<dbReference type="RefSeq" id="WP_139862941.1">
    <property type="nucleotide sequence ID" value="NZ_CAADFC020000027.1"/>
</dbReference>
<keyword evidence="19" id="KW-1185">Reference proteome</keyword>
<evidence type="ECO:0000313" key="19">
    <source>
        <dbReference type="Proteomes" id="UP000328092"/>
    </source>
</evidence>
<feature type="domain" description="Histidine kinase" evidence="16">
    <location>
        <begin position="244"/>
        <end position="443"/>
    </location>
</feature>
<dbReference type="SMART" id="SM00387">
    <property type="entry name" value="HATPase_c"/>
    <property type="match status" value="1"/>
</dbReference>
<dbReference type="SMART" id="SM00304">
    <property type="entry name" value="HAMP"/>
    <property type="match status" value="1"/>
</dbReference>
<keyword evidence="8 15" id="KW-0812">Transmembrane</keyword>
<dbReference type="PROSITE" id="PS50109">
    <property type="entry name" value="HIS_KIN"/>
    <property type="match status" value="1"/>
</dbReference>
<evidence type="ECO:0000256" key="7">
    <source>
        <dbReference type="ARBA" id="ARBA00022679"/>
    </source>
</evidence>
<dbReference type="AlphaFoldDB" id="A0A508TNW8"/>
<dbReference type="Proteomes" id="UP000328092">
    <property type="component" value="Unassembled WGS sequence"/>
</dbReference>
<evidence type="ECO:0000256" key="1">
    <source>
        <dbReference type="ARBA" id="ARBA00000085"/>
    </source>
</evidence>
<dbReference type="InterPro" id="IPR036890">
    <property type="entry name" value="HATPase_C_sf"/>
</dbReference>
<evidence type="ECO:0000256" key="14">
    <source>
        <dbReference type="ARBA" id="ARBA00023136"/>
    </source>
</evidence>
<evidence type="ECO:0000259" key="17">
    <source>
        <dbReference type="PROSITE" id="PS50885"/>
    </source>
</evidence>
<evidence type="ECO:0000256" key="11">
    <source>
        <dbReference type="ARBA" id="ARBA00022840"/>
    </source>
</evidence>
<keyword evidence="12 15" id="KW-1133">Transmembrane helix</keyword>
<keyword evidence="5" id="KW-0997">Cell inner membrane</keyword>
<protein>
    <recommendedName>
        <fullName evidence="3">histidine kinase</fullName>
        <ecNumber evidence="3">2.7.13.3</ecNumber>
    </recommendedName>
</protein>
<feature type="transmembrane region" description="Helical" evidence="15">
    <location>
        <begin position="12"/>
        <end position="39"/>
    </location>
</feature>
<evidence type="ECO:0000256" key="5">
    <source>
        <dbReference type="ARBA" id="ARBA00022519"/>
    </source>
</evidence>
<dbReference type="GO" id="GO:0005524">
    <property type="term" value="F:ATP binding"/>
    <property type="evidence" value="ECO:0007669"/>
    <property type="project" value="UniProtKB-KW"/>
</dbReference>
<feature type="transmembrane region" description="Helical" evidence="15">
    <location>
        <begin position="163"/>
        <end position="182"/>
    </location>
</feature>
<dbReference type="Pfam" id="PF00512">
    <property type="entry name" value="HisKA"/>
    <property type="match status" value="1"/>
</dbReference>
<comment type="caution">
    <text evidence="18">The sequence shown here is derived from an EMBL/GenBank/DDBJ whole genome shotgun (WGS) entry which is preliminary data.</text>
</comment>
<keyword evidence="10" id="KW-0418">Kinase</keyword>
<dbReference type="SUPFAM" id="SSF55874">
    <property type="entry name" value="ATPase domain of HSP90 chaperone/DNA topoisomerase II/histidine kinase"/>
    <property type="match status" value="1"/>
</dbReference>
<evidence type="ECO:0000259" key="16">
    <source>
        <dbReference type="PROSITE" id="PS50109"/>
    </source>
</evidence>
<keyword evidence="11" id="KW-0067">ATP-binding</keyword>
<dbReference type="GO" id="GO:0005886">
    <property type="term" value="C:plasma membrane"/>
    <property type="evidence" value="ECO:0007669"/>
    <property type="project" value="UniProtKB-SubCell"/>
</dbReference>
<evidence type="ECO:0000256" key="9">
    <source>
        <dbReference type="ARBA" id="ARBA00022741"/>
    </source>
</evidence>
<dbReference type="EC" id="2.7.13.3" evidence="3"/>
<comment type="catalytic activity">
    <reaction evidence="1">
        <text>ATP + protein L-histidine = ADP + protein N-phospho-L-histidine.</text>
        <dbReference type="EC" id="2.7.13.3"/>
    </reaction>
</comment>
<sequence length="446" mass="48406">MRWARRLIPRSIAAQIMSLVALSELIGIVLAAATVIFLFDSPSINDTQKFLAGRVTELAQLLRSTATPAEADGLLAAARRGGLDVKRVALSELVPRTAGEMRPFSLRSVFRQLTAEPRIELLEGLRHPAGSSSQVVVKLDDGHALTADVATDGGFWSFLLRPAAAMVIVVLISMLLLSIYAVRWVIAPLAEVASAATSFGRSPRAPETLRRRGPLEIAQVADALNDMRTRIRALLDDRTRMLAAISHDLRTPLTRLRLRSERVREDTLRTAMLGDIAKMTRMINETLDYLREDARSEALSCIDLPSFLQTICSDFADTGHAVSYAGPARLPYVCRPRALSRAVTNIVENAVKHGSTVTVALRPTATDHIEIEVADDGPGIPPALREKVFEPFFKADSARQDSGGFGLGLSIAQDIAKRHGGSIALKPREPSGLLVSMLLPPEPVLA</sequence>
<dbReference type="InterPro" id="IPR050980">
    <property type="entry name" value="2C_sensor_his_kinase"/>
</dbReference>
<dbReference type="GO" id="GO:0000155">
    <property type="term" value="F:phosphorelay sensor kinase activity"/>
    <property type="evidence" value="ECO:0007669"/>
    <property type="project" value="InterPro"/>
</dbReference>
<evidence type="ECO:0000313" key="18">
    <source>
        <dbReference type="EMBL" id="VIO76024.1"/>
    </source>
</evidence>
<reference evidence="18" key="1">
    <citation type="submission" date="2019-02" db="EMBL/GenBank/DDBJ databases">
        <authorList>
            <person name="Pothier F.J."/>
        </authorList>
    </citation>
    <scope>NUCLEOTIDE SEQUENCE</scope>
    <source>
        <strain evidence="18">CI-1B</strain>
    </source>
</reference>
<evidence type="ECO:0000256" key="8">
    <source>
        <dbReference type="ARBA" id="ARBA00022692"/>
    </source>
</evidence>
<keyword evidence="9" id="KW-0547">Nucleotide-binding</keyword>
<dbReference type="InterPro" id="IPR036097">
    <property type="entry name" value="HisK_dim/P_sf"/>
</dbReference>
<proteinExistence type="predicted"/>
<dbReference type="Pfam" id="PF02518">
    <property type="entry name" value="HATPase_c"/>
    <property type="match status" value="1"/>
</dbReference>
<evidence type="ECO:0000256" key="15">
    <source>
        <dbReference type="SAM" id="Phobius"/>
    </source>
</evidence>
<dbReference type="InterPro" id="IPR003660">
    <property type="entry name" value="HAMP_dom"/>
</dbReference>
<evidence type="ECO:0000256" key="12">
    <source>
        <dbReference type="ARBA" id="ARBA00022989"/>
    </source>
</evidence>
<dbReference type="PANTHER" id="PTHR44936">
    <property type="entry name" value="SENSOR PROTEIN CREC"/>
    <property type="match status" value="1"/>
</dbReference>
<accession>A0A508TNW8</accession>
<dbReference type="Gene3D" id="1.10.287.130">
    <property type="match status" value="1"/>
</dbReference>
<dbReference type="Pfam" id="PF00672">
    <property type="entry name" value="HAMP"/>
    <property type="match status" value="1"/>
</dbReference>
<dbReference type="PROSITE" id="PS50885">
    <property type="entry name" value="HAMP"/>
    <property type="match status" value="1"/>
</dbReference>
<keyword evidence="14 15" id="KW-0472">Membrane</keyword>
<evidence type="ECO:0000256" key="3">
    <source>
        <dbReference type="ARBA" id="ARBA00012438"/>
    </source>
</evidence>
<evidence type="ECO:0000256" key="10">
    <source>
        <dbReference type="ARBA" id="ARBA00022777"/>
    </source>
</evidence>
<keyword evidence="13" id="KW-0902">Two-component regulatory system</keyword>
<dbReference type="InterPro" id="IPR004358">
    <property type="entry name" value="Sig_transdc_His_kin-like_C"/>
</dbReference>
<dbReference type="OrthoDB" id="9804645at2"/>
<keyword evidence="7 18" id="KW-0808">Transferase</keyword>